<feature type="domain" description="DAGKc" evidence="5">
    <location>
        <begin position="4"/>
        <end position="131"/>
    </location>
</feature>
<dbReference type="InterPro" id="IPR045540">
    <property type="entry name" value="YegS/DAGK_C"/>
</dbReference>
<dbReference type="Pfam" id="PF19279">
    <property type="entry name" value="YegS_C"/>
    <property type="match status" value="1"/>
</dbReference>
<dbReference type="EMBL" id="CAUM01000146">
    <property type="protein sequence ID" value="CCV08489.1"/>
    <property type="molecule type" value="Genomic_DNA"/>
</dbReference>
<dbReference type="Gene3D" id="3.40.50.10330">
    <property type="entry name" value="Probable inorganic polyphosphate/atp-NAD kinase, domain 1"/>
    <property type="match status" value="1"/>
</dbReference>
<evidence type="ECO:0000256" key="2">
    <source>
        <dbReference type="ARBA" id="ARBA00022741"/>
    </source>
</evidence>
<keyword evidence="2" id="KW-0547">Nucleotide-binding</keyword>
<dbReference type="InterPro" id="IPR001206">
    <property type="entry name" value="Diacylglycerol_kinase_cat_dom"/>
</dbReference>
<dbReference type="Pfam" id="PF00781">
    <property type="entry name" value="DAGK_cat"/>
    <property type="match status" value="1"/>
</dbReference>
<dbReference type="InterPro" id="IPR016064">
    <property type="entry name" value="NAD/diacylglycerol_kinase_sf"/>
</dbReference>
<dbReference type="Gene3D" id="2.60.200.40">
    <property type="match status" value="1"/>
</dbReference>
<dbReference type="GO" id="GO:0008654">
    <property type="term" value="P:phospholipid biosynthetic process"/>
    <property type="evidence" value="ECO:0007669"/>
    <property type="project" value="InterPro"/>
</dbReference>
<keyword evidence="4" id="KW-0067">ATP-binding</keyword>
<proteinExistence type="predicted"/>
<dbReference type="AlphaFoldDB" id="M5EU15"/>
<dbReference type="InterPro" id="IPR017438">
    <property type="entry name" value="ATP-NAD_kinase_N"/>
</dbReference>
<accession>M5EU15</accession>
<reference evidence="6 7" key="1">
    <citation type="submission" date="2013-02" db="EMBL/GenBank/DDBJ databases">
        <authorList>
            <person name="Genoscope - CEA"/>
        </authorList>
    </citation>
    <scope>NUCLEOTIDE SEQUENCE [LARGE SCALE GENOMIC DNA]</scope>
    <source>
        <strain evidence="6 7">STM 2683</strain>
    </source>
</reference>
<dbReference type="NCBIfam" id="TIGR00147">
    <property type="entry name" value="YegS/Rv2252/BmrU family lipid kinase"/>
    <property type="match status" value="1"/>
</dbReference>
<dbReference type="SMART" id="SM00046">
    <property type="entry name" value="DAGKc"/>
    <property type="match status" value="1"/>
</dbReference>
<dbReference type="STRING" id="1297569.MESS2_760011"/>
<keyword evidence="7" id="KW-1185">Reference proteome</keyword>
<dbReference type="Proteomes" id="UP000012062">
    <property type="component" value="Unassembled WGS sequence"/>
</dbReference>
<comment type="caution">
    <text evidence="6">The sequence shown here is derived from an EMBL/GenBank/DDBJ whole genome shotgun (WGS) entry which is preliminary data.</text>
</comment>
<gene>
    <name evidence="6" type="ORF">MESS2_760011</name>
</gene>
<evidence type="ECO:0000313" key="7">
    <source>
        <dbReference type="Proteomes" id="UP000012062"/>
    </source>
</evidence>
<keyword evidence="1" id="KW-0808">Transferase</keyword>
<sequence length="302" mass="32038">MNVSTKRRALLVLNPKARCGQEAIAPVVQRLEAGGLSVTVETFEALPEIARDIVRLRHIADLVIVCGGDGSVSSAAVAVMESGLPMGIIPMGTANDLARTLNIPTDLLRAADVIVRGGTRLIDVGTVNGHAFFNVASIGLSSKLAQGLDPALKKRFGRLGYALAALKVLTGAVPFEARITEKGTAIEAKTYQIAVGNGRHYGGGVIVEETAEIDDGHLDLYSLEMTNLWKLALMLRSFRSGTHGAWSEVRTARCVEFDIETNGPMPVNTDGEIVTSTPAHFKVHPKAISVFAPVTARVPVAP</sequence>
<dbReference type="eggNOG" id="COG1597">
    <property type="taxonomic scope" value="Bacteria"/>
</dbReference>
<dbReference type="GO" id="GO:0005524">
    <property type="term" value="F:ATP binding"/>
    <property type="evidence" value="ECO:0007669"/>
    <property type="project" value="UniProtKB-KW"/>
</dbReference>
<dbReference type="PANTHER" id="PTHR12358">
    <property type="entry name" value="SPHINGOSINE KINASE"/>
    <property type="match status" value="1"/>
</dbReference>
<evidence type="ECO:0000256" key="3">
    <source>
        <dbReference type="ARBA" id="ARBA00022777"/>
    </source>
</evidence>
<dbReference type="SUPFAM" id="SSF111331">
    <property type="entry name" value="NAD kinase/diacylglycerol kinase-like"/>
    <property type="match status" value="1"/>
</dbReference>
<dbReference type="OrthoDB" id="142078at2"/>
<evidence type="ECO:0000313" key="6">
    <source>
        <dbReference type="EMBL" id="CCV08489.1"/>
    </source>
</evidence>
<dbReference type="NCBIfam" id="NF009604">
    <property type="entry name" value="PRK13057.1"/>
    <property type="match status" value="1"/>
</dbReference>
<evidence type="ECO:0000256" key="1">
    <source>
        <dbReference type="ARBA" id="ARBA00022679"/>
    </source>
</evidence>
<protein>
    <recommendedName>
        <fullName evidence="5">DAGKc domain-containing protein</fullName>
    </recommendedName>
</protein>
<dbReference type="InterPro" id="IPR050187">
    <property type="entry name" value="Lipid_Phosphate_FormReg"/>
</dbReference>
<keyword evidence="3" id="KW-0418">Kinase</keyword>
<dbReference type="InterPro" id="IPR005218">
    <property type="entry name" value="Diacylglycerol/lipid_kinase"/>
</dbReference>
<evidence type="ECO:0000259" key="5">
    <source>
        <dbReference type="PROSITE" id="PS50146"/>
    </source>
</evidence>
<name>M5EU15_9HYPH</name>
<dbReference type="PROSITE" id="PS50146">
    <property type="entry name" value="DAGK"/>
    <property type="match status" value="1"/>
</dbReference>
<organism evidence="6 7">
    <name type="scientific">Mesorhizobium metallidurans STM 2683</name>
    <dbReference type="NCBI Taxonomy" id="1297569"/>
    <lineage>
        <taxon>Bacteria</taxon>
        <taxon>Pseudomonadati</taxon>
        <taxon>Pseudomonadota</taxon>
        <taxon>Alphaproteobacteria</taxon>
        <taxon>Hyphomicrobiales</taxon>
        <taxon>Phyllobacteriaceae</taxon>
        <taxon>Mesorhizobium</taxon>
    </lineage>
</organism>
<dbReference type="RefSeq" id="WP_008877363.1">
    <property type="nucleotide sequence ID" value="NZ_CAUM01000146.1"/>
</dbReference>
<dbReference type="PANTHER" id="PTHR12358:SF54">
    <property type="entry name" value="SPHINGOSINE KINASE RELATED PROTEIN"/>
    <property type="match status" value="1"/>
</dbReference>
<dbReference type="GO" id="GO:0016301">
    <property type="term" value="F:kinase activity"/>
    <property type="evidence" value="ECO:0007669"/>
    <property type="project" value="UniProtKB-KW"/>
</dbReference>
<evidence type="ECO:0000256" key="4">
    <source>
        <dbReference type="ARBA" id="ARBA00022840"/>
    </source>
</evidence>